<dbReference type="STRING" id="301302.ERS852420_02044"/>
<dbReference type="PANTHER" id="PTHR42938:SF47">
    <property type="entry name" value="HYDROXYPYRUVATE REDUCTASE"/>
    <property type="match status" value="1"/>
</dbReference>
<evidence type="ECO:0000313" key="14">
    <source>
        <dbReference type="EMBL" id="CRL40506.1"/>
    </source>
</evidence>
<comment type="pathway">
    <text evidence="2">Amino-acid biosynthesis; L-serine biosynthesis; L-serine from 3-phospho-D-glycerate: step 1/3.</text>
</comment>
<evidence type="ECO:0000256" key="2">
    <source>
        <dbReference type="ARBA" id="ARBA00005216"/>
    </source>
</evidence>
<evidence type="ECO:0000256" key="3">
    <source>
        <dbReference type="ARBA" id="ARBA00005854"/>
    </source>
</evidence>
<evidence type="ECO:0000256" key="8">
    <source>
        <dbReference type="ARBA" id="ARBA00023027"/>
    </source>
</evidence>
<organism evidence="14 15">
    <name type="scientific">Roseburia faecis</name>
    <dbReference type="NCBI Taxonomy" id="301302"/>
    <lineage>
        <taxon>Bacteria</taxon>
        <taxon>Bacillati</taxon>
        <taxon>Bacillota</taxon>
        <taxon>Clostridia</taxon>
        <taxon>Lachnospirales</taxon>
        <taxon>Lachnospiraceae</taxon>
        <taxon>Roseburia</taxon>
    </lineage>
</organism>
<dbReference type="EC" id="1.1.1.399" evidence="4"/>
<protein>
    <recommendedName>
        <fullName evidence="6">D-3-phosphoglycerate dehydrogenase</fullName>
        <ecNumber evidence="4">1.1.1.399</ecNumber>
        <ecNumber evidence="5">1.1.1.95</ecNumber>
    </recommendedName>
    <alternativeName>
        <fullName evidence="9">2-oxoglutarate reductase</fullName>
    </alternativeName>
</protein>
<evidence type="ECO:0000256" key="9">
    <source>
        <dbReference type="ARBA" id="ARBA00030455"/>
    </source>
</evidence>
<dbReference type="Proteomes" id="UP000049979">
    <property type="component" value="Unassembled WGS sequence"/>
</dbReference>
<evidence type="ECO:0000256" key="6">
    <source>
        <dbReference type="ARBA" id="ARBA00021582"/>
    </source>
</evidence>
<evidence type="ECO:0000256" key="10">
    <source>
        <dbReference type="ARBA" id="ARBA00048126"/>
    </source>
</evidence>
<comment type="function">
    <text evidence="1">Catalyzes the reversible oxidation of 3-phospho-D-glycerate to 3-phosphonooxypyruvate, the first step of the phosphorylated L-serine biosynthesis pathway. Also catalyzes the reversible oxidation of 2-hydroxyglutarate to 2-oxoglutarate.</text>
</comment>
<reference evidence="15" key="1">
    <citation type="submission" date="2015-05" db="EMBL/GenBank/DDBJ databases">
        <authorList>
            <consortium name="Pathogen Informatics"/>
        </authorList>
    </citation>
    <scope>NUCLEOTIDE SEQUENCE [LARGE SCALE GENOMIC DNA]</scope>
    <source>
        <strain evidence="15">M72</strain>
    </source>
</reference>
<dbReference type="GO" id="GO:0051287">
    <property type="term" value="F:NAD binding"/>
    <property type="evidence" value="ECO:0007669"/>
    <property type="project" value="InterPro"/>
</dbReference>
<dbReference type="InterPro" id="IPR029752">
    <property type="entry name" value="D-isomer_DH_CS1"/>
</dbReference>
<evidence type="ECO:0000313" key="15">
    <source>
        <dbReference type="Proteomes" id="UP000049979"/>
    </source>
</evidence>
<dbReference type="UniPathway" id="UPA00135">
    <property type="reaction ID" value="UER00196"/>
</dbReference>
<sequence length="387" mass="41462">MFNYTCLNPIAGVGLDLFSDDYKKVDDLAGADAALVRSAAMHDLDLPDSLLAVARAGAGVNNIPLDKCADKGIVVFNTPGANANGVKELVFAGMLYASRDIVGGIDWCLANQNDDNIAKTAEKQKKNFAGTEISGKKLGVIGLGAIGVLVANAATHMGMEVYGYDPYISVNAAWNLSRSVKHISNVEDIYKECDYITIHVPLLDSTRKMIDANAIAMMKPTAIVLNFARDLLVDEEAMVDALAAGKIKKYVSDFPNTTTVGAKGCIVTPHLGASTAESEDNCAIMAVREIRDYMENGNITHSVNYPDCNMGACTTAGRVAILHKNVKGMIGQYTTVLGEADINVSDMTNKAKGDYAYALIDVDSQITDDVLKKLQAIDDVLRVRLVK</sequence>
<comment type="catalytic activity">
    <reaction evidence="10">
        <text>(R)-2-hydroxyglutarate + NAD(+) = 2-oxoglutarate + NADH + H(+)</text>
        <dbReference type="Rhea" id="RHEA:49612"/>
        <dbReference type="ChEBI" id="CHEBI:15378"/>
        <dbReference type="ChEBI" id="CHEBI:15801"/>
        <dbReference type="ChEBI" id="CHEBI:16810"/>
        <dbReference type="ChEBI" id="CHEBI:57540"/>
        <dbReference type="ChEBI" id="CHEBI:57945"/>
        <dbReference type="EC" id="1.1.1.399"/>
    </reaction>
</comment>
<dbReference type="Gene3D" id="3.30.70.260">
    <property type="match status" value="1"/>
</dbReference>
<feature type="domain" description="ACT" evidence="13">
    <location>
        <begin position="318"/>
        <end position="387"/>
    </location>
</feature>
<dbReference type="Pfam" id="PF00389">
    <property type="entry name" value="2-Hacid_dh"/>
    <property type="match status" value="1"/>
</dbReference>
<keyword evidence="15" id="KW-1185">Reference proteome</keyword>
<dbReference type="InterPro" id="IPR002912">
    <property type="entry name" value="ACT_dom"/>
</dbReference>
<evidence type="ECO:0000259" key="13">
    <source>
        <dbReference type="PROSITE" id="PS51671"/>
    </source>
</evidence>
<name>A0A0M6WSH9_9FIRM</name>
<evidence type="ECO:0000256" key="5">
    <source>
        <dbReference type="ARBA" id="ARBA00013143"/>
    </source>
</evidence>
<dbReference type="Gene3D" id="3.40.50.720">
    <property type="entry name" value="NAD(P)-binding Rossmann-like Domain"/>
    <property type="match status" value="2"/>
</dbReference>
<dbReference type="SUPFAM" id="SSF55021">
    <property type="entry name" value="ACT-like"/>
    <property type="match status" value="1"/>
</dbReference>
<dbReference type="InterPro" id="IPR006139">
    <property type="entry name" value="D-isomer_2_OHA_DH_cat_dom"/>
</dbReference>
<dbReference type="AlphaFoldDB" id="A0A0M6WSH9"/>
<accession>A0A0M6WSH9</accession>
<dbReference type="CDD" id="cd12174">
    <property type="entry name" value="PGDH_like_3"/>
    <property type="match status" value="1"/>
</dbReference>
<dbReference type="CDD" id="cd04901">
    <property type="entry name" value="ACT_3PGDH"/>
    <property type="match status" value="1"/>
</dbReference>
<evidence type="ECO:0000256" key="7">
    <source>
        <dbReference type="ARBA" id="ARBA00023002"/>
    </source>
</evidence>
<dbReference type="RefSeq" id="WP_022045852.1">
    <property type="nucleotide sequence ID" value="NZ_CP173697.1"/>
</dbReference>
<evidence type="ECO:0000256" key="11">
    <source>
        <dbReference type="ARBA" id="ARBA00048731"/>
    </source>
</evidence>
<dbReference type="InterPro" id="IPR036291">
    <property type="entry name" value="NAD(P)-bd_dom_sf"/>
</dbReference>
<dbReference type="Pfam" id="PF02826">
    <property type="entry name" value="2-Hacid_dh_C"/>
    <property type="match status" value="1"/>
</dbReference>
<keyword evidence="7 12" id="KW-0560">Oxidoreductase</keyword>
<dbReference type="GO" id="GO:0004617">
    <property type="term" value="F:phosphoglycerate dehydrogenase activity"/>
    <property type="evidence" value="ECO:0007669"/>
    <property type="project" value="UniProtKB-EC"/>
</dbReference>
<gene>
    <name evidence="14" type="ORF">M72_09771</name>
</gene>
<dbReference type="OrthoDB" id="9805416at2"/>
<dbReference type="SUPFAM" id="SSF51735">
    <property type="entry name" value="NAD(P)-binding Rossmann-fold domains"/>
    <property type="match status" value="1"/>
</dbReference>
<evidence type="ECO:0000256" key="4">
    <source>
        <dbReference type="ARBA" id="ARBA00013001"/>
    </source>
</evidence>
<dbReference type="PANTHER" id="PTHR42938">
    <property type="entry name" value="FORMATE DEHYDROGENASE 1"/>
    <property type="match status" value="1"/>
</dbReference>
<dbReference type="InterPro" id="IPR045865">
    <property type="entry name" value="ACT-like_dom_sf"/>
</dbReference>
<proteinExistence type="inferred from homology"/>
<dbReference type="EMBL" id="CVRR01000033">
    <property type="protein sequence ID" value="CRL40506.1"/>
    <property type="molecule type" value="Genomic_DNA"/>
</dbReference>
<dbReference type="EC" id="1.1.1.95" evidence="5"/>
<dbReference type="PROSITE" id="PS51671">
    <property type="entry name" value="ACT"/>
    <property type="match status" value="1"/>
</dbReference>
<comment type="catalytic activity">
    <reaction evidence="11">
        <text>(2R)-3-phosphoglycerate + NAD(+) = 3-phosphooxypyruvate + NADH + H(+)</text>
        <dbReference type="Rhea" id="RHEA:12641"/>
        <dbReference type="ChEBI" id="CHEBI:15378"/>
        <dbReference type="ChEBI" id="CHEBI:18110"/>
        <dbReference type="ChEBI" id="CHEBI:57540"/>
        <dbReference type="ChEBI" id="CHEBI:57945"/>
        <dbReference type="ChEBI" id="CHEBI:58272"/>
        <dbReference type="EC" id="1.1.1.95"/>
    </reaction>
</comment>
<dbReference type="SUPFAM" id="SSF52283">
    <property type="entry name" value="Formate/glycerate dehydrogenase catalytic domain-like"/>
    <property type="match status" value="1"/>
</dbReference>
<dbReference type="InterPro" id="IPR006140">
    <property type="entry name" value="D-isomer_DH_NAD-bd"/>
</dbReference>
<dbReference type="PROSITE" id="PS00065">
    <property type="entry name" value="D_2_HYDROXYACID_DH_1"/>
    <property type="match status" value="1"/>
</dbReference>
<comment type="similarity">
    <text evidence="3 12">Belongs to the D-isomer specific 2-hydroxyacid dehydrogenase family.</text>
</comment>
<evidence type="ECO:0000256" key="1">
    <source>
        <dbReference type="ARBA" id="ARBA00003800"/>
    </source>
</evidence>
<keyword evidence="8" id="KW-0520">NAD</keyword>
<evidence type="ECO:0000256" key="12">
    <source>
        <dbReference type="RuleBase" id="RU003719"/>
    </source>
</evidence>